<keyword evidence="7" id="KW-0813">Transport</keyword>
<comment type="caution">
    <text evidence="7">Lacks conserved residue(s) required for the propagation of feature annotation.</text>
</comment>
<feature type="domain" description="Mechanosensitive ion channel MscS C-terminal" evidence="9">
    <location>
        <begin position="200"/>
        <end position="282"/>
    </location>
</feature>
<protein>
    <recommendedName>
        <fullName evidence="7">Small-conductance mechanosensitive channel</fullName>
    </recommendedName>
</protein>
<accession>A0A662ZHV4</accession>
<reference evidence="11 12" key="1">
    <citation type="submission" date="2016-10" db="EMBL/GenBank/DDBJ databases">
        <authorList>
            <person name="Varghese N."/>
            <person name="Submissions S."/>
        </authorList>
    </citation>
    <scope>NUCLEOTIDE SEQUENCE [LARGE SCALE GENOMIC DNA]</scope>
    <source>
        <strain evidence="11 12">DSM 1361</strain>
    </source>
</reference>
<evidence type="ECO:0000256" key="3">
    <source>
        <dbReference type="ARBA" id="ARBA00022475"/>
    </source>
</evidence>
<dbReference type="OrthoDB" id="9809206at2"/>
<dbReference type="SUPFAM" id="SSF82689">
    <property type="entry name" value="Mechanosensitive channel protein MscS (YggB), C-terminal domain"/>
    <property type="match status" value="1"/>
</dbReference>
<keyword evidence="7" id="KW-0406">Ion transport</keyword>
<sequence length="293" mass="31852">MSEPTTEAADVAKPVTEILPKQLWSDPIGYIQEHQEVITNVCLDIVIAILILVIGWLVAKIVAKICLSVMNKAKVEPTISKFISNILKYAVIAFAVTACLSQLGIQTASFVAIIGAASFAVAMSLQGSLSNFAAGVILLIFRPIKVGEFVEVSGHQGVVEEITIFTTSLITGDNKVIIIPNSSVSSGSIVNYSRMDTRRVDFVFGVEYGSDLKKVKETLESVFNADERILKDKGITVVVGALNTSSVDFTCRVWVNNSDYWGVFFDTNEKVYNALRSAGIGIPFQTFTVINEK</sequence>
<evidence type="ECO:0000313" key="12">
    <source>
        <dbReference type="Proteomes" id="UP000243745"/>
    </source>
</evidence>
<comment type="function">
    <text evidence="7">Mechanosensitive channel that participates in the regulation of osmotic pressure changes within the cell, opening in response to stretch forces in the membrane lipid bilayer, without the need for other proteins. Contributes to normal resistance to hypoosmotic shock. Forms an ion channel of 1.0 nanosiemens conductance with a slight preference for anions.</text>
</comment>
<dbReference type="SUPFAM" id="SSF82861">
    <property type="entry name" value="Mechanosensitive channel protein MscS (YggB), transmembrane region"/>
    <property type="match status" value="1"/>
</dbReference>
<keyword evidence="12" id="KW-1185">Reference proteome</keyword>
<dbReference type="InterPro" id="IPR049142">
    <property type="entry name" value="MS_channel_1st"/>
</dbReference>
<dbReference type="RefSeq" id="WP_093142403.1">
    <property type="nucleotide sequence ID" value="NZ_FOXF01000026.1"/>
</dbReference>
<dbReference type="Pfam" id="PF21082">
    <property type="entry name" value="MS_channel_3rd"/>
    <property type="match status" value="1"/>
</dbReference>
<proteinExistence type="inferred from homology"/>
<dbReference type="PANTHER" id="PTHR30221:SF1">
    <property type="entry name" value="SMALL-CONDUCTANCE MECHANOSENSITIVE CHANNEL"/>
    <property type="match status" value="1"/>
</dbReference>
<gene>
    <name evidence="11" type="ORF">SAMN02910344_01449</name>
</gene>
<keyword evidence="7" id="KW-0997">Cell inner membrane</keyword>
<dbReference type="SUPFAM" id="SSF50182">
    <property type="entry name" value="Sm-like ribonucleoproteins"/>
    <property type="match status" value="1"/>
</dbReference>
<evidence type="ECO:0000313" key="11">
    <source>
        <dbReference type="EMBL" id="SFP46385.1"/>
    </source>
</evidence>
<feature type="domain" description="Mechanosensitive ion channel transmembrane helices 2/3" evidence="10">
    <location>
        <begin position="85"/>
        <end position="126"/>
    </location>
</feature>
<dbReference type="Gene3D" id="3.30.70.100">
    <property type="match status" value="1"/>
</dbReference>
<comment type="similarity">
    <text evidence="2 7">Belongs to the MscS (TC 1.A.23) family.</text>
</comment>
<feature type="transmembrane region" description="Helical" evidence="7">
    <location>
        <begin position="86"/>
        <end position="105"/>
    </location>
</feature>
<keyword evidence="7" id="KW-0407">Ion channel</keyword>
<comment type="subcellular location">
    <subcellularLocation>
        <location evidence="7">Cell inner membrane</location>
        <topology evidence="7">Multi-pass membrane protein</topology>
    </subcellularLocation>
    <subcellularLocation>
        <location evidence="1">Cell membrane</location>
        <topology evidence="1">Multi-pass membrane protein</topology>
    </subcellularLocation>
</comment>
<feature type="transmembrane region" description="Helical" evidence="7">
    <location>
        <begin position="111"/>
        <end position="141"/>
    </location>
</feature>
<name>A0A662ZHV4_9GAMM</name>
<keyword evidence="5 7" id="KW-1133">Transmembrane helix</keyword>
<feature type="transmembrane region" description="Helical" evidence="7">
    <location>
        <begin position="45"/>
        <end position="66"/>
    </location>
</feature>
<evidence type="ECO:0000256" key="2">
    <source>
        <dbReference type="ARBA" id="ARBA00008017"/>
    </source>
</evidence>
<comment type="subunit">
    <text evidence="7">Homoheptamer.</text>
</comment>
<keyword evidence="4 7" id="KW-0812">Transmembrane</keyword>
<keyword evidence="3" id="KW-1003">Cell membrane</keyword>
<evidence type="ECO:0000256" key="4">
    <source>
        <dbReference type="ARBA" id="ARBA00022692"/>
    </source>
</evidence>
<dbReference type="Pfam" id="PF05552">
    <property type="entry name" value="MS_channel_1st_1"/>
    <property type="match status" value="1"/>
</dbReference>
<evidence type="ECO:0000256" key="7">
    <source>
        <dbReference type="RuleBase" id="RU369025"/>
    </source>
</evidence>
<dbReference type="GO" id="GO:0005886">
    <property type="term" value="C:plasma membrane"/>
    <property type="evidence" value="ECO:0007669"/>
    <property type="project" value="UniProtKB-SubCell"/>
</dbReference>
<feature type="domain" description="Mechanosensitive ion channel MscS" evidence="8">
    <location>
        <begin position="128"/>
        <end position="194"/>
    </location>
</feature>
<dbReference type="InterPro" id="IPR011066">
    <property type="entry name" value="MscS_channel_C_sf"/>
</dbReference>
<dbReference type="InterPro" id="IPR006685">
    <property type="entry name" value="MscS_channel_2nd"/>
</dbReference>
<dbReference type="Pfam" id="PF00924">
    <property type="entry name" value="MS_channel_2nd"/>
    <property type="match status" value="1"/>
</dbReference>
<dbReference type="EMBL" id="FOXF01000026">
    <property type="protein sequence ID" value="SFP46385.1"/>
    <property type="molecule type" value="Genomic_DNA"/>
</dbReference>
<dbReference type="Pfam" id="PF21088">
    <property type="entry name" value="MS_channel_1st"/>
    <property type="match status" value="1"/>
</dbReference>
<dbReference type="AlphaFoldDB" id="A0A662ZHV4"/>
<keyword evidence="6 7" id="KW-0472">Membrane</keyword>
<dbReference type="Gene3D" id="2.30.30.60">
    <property type="match status" value="1"/>
</dbReference>
<evidence type="ECO:0000259" key="10">
    <source>
        <dbReference type="Pfam" id="PF21088"/>
    </source>
</evidence>
<evidence type="ECO:0000259" key="9">
    <source>
        <dbReference type="Pfam" id="PF21082"/>
    </source>
</evidence>
<organism evidence="11 12">
    <name type="scientific">Ruminobacter amylophilus</name>
    <dbReference type="NCBI Taxonomy" id="867"/>
    <lineage>
        <taxon>Bacteria</taxon>
        <taxon>Pseudomonadati</taxon>
        <taxon>Pseudomonadota</taxon>
        <taxon>Gammaproteobacteria</taxon>
        <taxon>Aeromonadales</taxon>
        <taxon>Succinivibrionaceae</taxon>
        <taxon>Ruminobacter</taxon>
    </lineage>
</organism>
<dbReference type="GO" id="GO:0008381">
    <property type="term" value="F:mechanosensitive monoatomic ion channel activity"/>
    <property type="evidence" value="ECO:0007669"/>
    <property type="project" value="InterPro"/>
</dbReference>
<dbReference type="InterPro" id="IPR011014">
    <property type="entry name" value="MscS_channel_TM-2"/>
</dbReference>
<dbReference type="PANTHER" id="PTHR30221">
    <property type="entry name" value="SMALL-CONDUCTANCE MECHANOSENSITIVE CHANNEL"/>
    <property type="match status" value="1"/>
</dbReference>
<dbReference type="InterPro" id="IPR008910">
    <property type="entry name" value="MSC_TM_helix"/>
</dbReference>
<dbReference type="InterPro" id="IPR045275">
    <property type="entry name" value="MscS_archaea/bacteria_type"/>
</dbReference>
<evidence type="ECO:0000256" key="6">
    <source>
        <dbReference type="ARBA" id="ARBA00023136"/>
    </source>
</evidence>
<dbReference type="InterPro" id="IPR010920">
    <property type="entry name" value="LSM_dom_sf"/>
</dbReference>
<evidence type="ECO:0000256" key="1">
    <source>
        <dbReference type="ARBA" id="ARBA00004651"/>
    </source>
</evidence>
<dbReference type="InterPro" id="IPR049278">
    <property type="entry name" value="MS_channel_C"/>
</dbReference>
<dbReference type="Gene3D" id="1.10.287.1260">
    <property type="match status" value="1"/>
</dbReference>
<evidence type="ECO:0000259" key="8">
    <source>
        <dbReference type="Pfam" id="PF00924"/>
    </source>
</evidence>
<dbReference type="Proteomes" id="UP000243745">
    <property type="component" value="Unassembled WGS sequence"/>
</dbReference>
<dbReference type="InterPro" id="IPR023408">
    <property type="entry name" value="MscS_beta-dom_sf"/>
</dbReference>
<evidence type="ECO:0000256" key="5">
    <source>
        <dbReference type="ARBA" id="ARBA00022989"/>
    </source>
</evidence>